<feature type="binding site" evidence="6">
    <location>
        <position position="136"/>
    </location>
    <ligand>
        <name>Fe cation</name>
        <dbReference type="ChEBI" id="CHEBI:24875"/>
    </ligand>
</feature>
<evidence type="ECO:0000256" key="6">
    <source>
        <dbReference type="HAMAP-Rule" id="MF_00163"/>
    </source>
</evidence>
<evidence type="ECO:0000313" key="7">
    <source>
        <dbReference type="EMBL" id="MVX55812.1"/>
    </source>
</evidence>
<dbReference type="EMBL" id="WSRP01000002">
    <property type="protein sequence ID" value="MVX55812.1"/>
    <property type="molecule type" value="Genomic_DNA"/>
</dbReference>
<evidence type="ECO:0000256" key="4">
    <source>
        <dbReference type="ARBA" id="ARBA00022917"/>
    </source>
</evidence>
<dbReference type="GO" id="GO:0046872">
    <property type="term" value="F:metal ion binding"/>
    <property type="evidence" value="ECO:0007669"/>
    <property type="project" value="UniProtKB-KW"/>
</dbReference>
<comment type="catalytic activity">
    <reaction evidence="6">
        <text>N-terminal N-formyl-L-methionyl-[peptide] + H2O = N-terminal L-methionyl-[peptide] + formate</text>
        <dbReference type="Rhea" id="RHEA:24420"/>
        <dbReference type="Rhea" id="RHEA-COMP:10639"/>
        <dbReference type="Rhea" id="RHEA-COMP:10640"/>
        <dbReference type="ChEBI" id="CHEBI:15377"/>
        <dbReference type="ChEBI" id="CHEBI:15740"/>
        <dbReference type="ChEBI" id="CHEBI:49298"/>
        <dbReference type="ChEBI" id="CHEBI:64731"/>
        <dbReference type="EC" id="3.5.1.88"/>
    </reaction>
</comment>
<name>A0A6L6YG45_9BURK</name>
<dbReference type="GO" id="GO:0006412">
    <property type="term" value="P:translation"/>
    <property type="evidence" value="ECO:0007669"/>
    <property type="project" value="UniProtKB-UniRule"/>
</dbReference>
<evidence type="ECO:0000256" key="3">
    <source>
        <dbReference type="ARBA" id="ARBA00022801"/>
    </source>
</evidence>
<dbReference type="Gene3D" id="3.90.45.10">
    <property type="entry name" value="Peptide deformylase"/>
    <property type="match status" value="1"/>
</dbReference>
<keyword evidence="5 6" id="KW-0408">Iron</keyword>
<dbReference type="SUPFAM" id="SSF56420">
    <property type="entry name" value="Peptide deformylase"/>
    <property type="match status" value="1"/>
</dbReference>
<feature type="binding site" evidence="6">
    <location>
        <position position="140"/>
    </location>
    <ligand>
        <name>Fe cation</name>
        <dbReference type="ChEBI" id="CHEBI:24875"/>
    </ligand>
</feature>
<gene>
    <name evidence="6" type="primary">def</name>
    <name evidence="7" type="ORF">E5987_01140</name>
</gene>
<dbReference type="FunFam" id="3.90.45.10:FF:000001">
    <property type="entry name" value="Peptide deformylase"/>
    <property type="match status" value="1"/>
</dbReference>
<dbReference type="PIRSF" id="PIRSF004749">
    <property type="entry name" value="Pep_def"/>
    <property type="match status" value="1"/>
</dbReference>
<comment type="similarity">
    <text evidence="1 6">Belongs to the polypeptide deformylase family.</text>
</comment>
<dbReference type="HAMAP" id="MF_00163">
    <property type="entry name" value="Pep_deformylase"/>
    <property type="match status" value="1"/>
</dbReference>
<dbReference type="NCBIfam" id="NF001159">
    <property type="entry name" value="PRK00150.1-3"/>
    <property type="match status" value="1"/>
</dbReference>
<protein>
    <recommendedName>
        <fullName evidence="6">Peptide deformylase</fullName>
        <shortName evidence="6">PDF</shortName>
        <ecNumber evidence="6">3.5.1.88</ecNumber>
    </recommendedName>
    <alternativeName>
        <fullName evidence="6">Polypeptide deformylase</fullName>
    </alternativeName>
</protein>
<dbReference type="PANTHER" id="PTHR10458:SF21">
    <property type="entry name" value="PEPTIDE DEFORMYLASE"/>
    <property type="match status" value="1"/>
</dbReference>
<dbReference type="Proteomes" id="UP000472580">
    <property type="component" value="Unassembled WGS sequence"/>
</dbReference>
<dbReference type="GO" id="GO:0042586">
    <property type="term" value="F:peptide deformylase activity"/>
    <property type="evidence" value="ECO:0007669"/>
    <property type="project" value="UniProtKB-UniRule"/>
</dbReference>
<keyword evidence="4 6" id="KW-0648">Protein biosynthesis</keyword>
<evidence type="ECO:0000256" key="5">
    <source>
        <dbReference type="ARBA" id="ARBA00023004"/>
    </source>
</evidence>
<comment type="cofactor">
    <cofactor evidence="6">
        <name>Fe(2+)</name>
        <dbReference type="ChEBI" id="CHEBI:29033"/>
    </cofactor>
    <text evidence="6">Binds 1 Fe(2+) ion.</text>
</comment>
<proteinExistence type="inferred from homology"/>
<keyword evidence="3 6" id="KW-0378">Hydrolase</keyword>
<dbReference type="AlphaFoldDB" id="A0A6L6YG45"/>
<organism evidence="7 8">
    <name type="scientific">Parasutterella muris</name>
    <dbReference type="NCBI Taxonomy" id="2565572"/>
    <lineage>
        <taxon>Bacteria</taxon>
        <taxon>Pseudomonadati</taxon>
        <taxon>Pseudomonadota</taxon>
        <taxon>Betaproteobacteria</taxon>
        <taxon>Burkholderiales</taxon>
        <taxon>Sutterellaceae</taxon>
        <taxon>Parasutterella</taxon>
    </lineage>
</organism>
<comment type="caution">
    <text evidence="7">The sequence shown here is derived from an EMBL/GenBank/DDBJ whole genome shotgun (WGS) entry which is preliminary data.</text>
</comment>
<sequence length="179" mass="20160">MTLAILPILKYPDPRLKTKAAKVTEFNEELEKLASDMAETMYKAPGVGLAATQVDRHIRLIVIDVTEEKNDLKILINPEIVSSSEETKPWEEGCLSVPGIYDKVTRPANVRVRAQDLKGNSYEMDCDGLLAVCVQHEMDHLDGVVFVDHLSMLKKQRIRHKIQKQRLEEAKAAKQAARA</sequence>
<evidence type="ECO:0000256" key="2">
    <source>
        <dbReference type="ARBA" id="ARBA00022723"/>
    </source>
</evidence>
<dbReference type="NCBIfam" id="TIGR00079">
    <property type="entry name" value="pept_deformyl"/>
    <property type="match status" value="1"/>
</dbReference>
<evidence type="ECO:0000256" key="1">
    <source>
        <dbReference type="ARBA" id="ARBA00010759"/>
    </source>
</evidence>
<feature type="active site" evidence="6">
    <location>
        <position position="137"/>
    </location>
</feature>
<dbReference type="CDD" id="cd00487">
    <property type="entry name" value="Pep_deformylase"/>
    <property type="match status" value="1"/>
</dbReference>
<keyword evidence="8" id="KW-1185">Reference proteome</keyword>
<accession>A0A6L6YG45</accession>
<evidence type="ECO:0000313" key="8">
    <source>
        <dbReference type="Proteomes" id="UP000472580"/>
    </source>
</evidence>
<dbReference type="Pfam" id="PF01327">
    <property type="entry name" value="Pep_deformylase"/>
    <property type="match status" value="1"/>
</dbReference>
<dbReference type="InterPro" id="IPR036821">
    <property type="entry name" value="Peptide_deformylase_sf"/>
</dbReference>
<feature type="binding site" evidence="6">
    <location>
        <position position="94"/>
    </location>
    <ligand>
        <name>Fe cation</name>
        <dbReference type="ChEBI" id="CHEBI:24875"/>
    </ligand>
</feature>
<dbReference type="PANTHER" id="PTHR10458">
    <property type="entry name" value="PEPTIDE DEFORMYLASE"/>
    <property type="match status" value="1"/>
</dbReference>
<dbReference type="OrthoDB" id="9804313at2"/>
<keyword evidence="2 6" id="KW-0479">Metal-binding</keyword>
<dbReference type="EC" id="3.5.1.88" evidence="6"/>
<comment type="function">
    <text evidence="6">Removes the formyl group from the N-terminal Met of newly synthesized proteins. Requires at least a dipeptide for an efficient rate of reaction. N-terminal L-methionine is a prerequisite for activity but the enzyme has broad specificity at other positions.</text>
</comment>
<dbReference type="InterPro" id="IPR023635">
    <property type="entry name" value="Peptide_deformylase"/>
</dbReference>
<dbReference type="PRINTS" id="PR01576">
    <property type="entry name" value="PDEFORMYLASE"/>
</dbReference>
<reference evidence="7 8" key="1">
    <citation type="submission" date="2019-12" db="EMBL/GenBank/DDBJ databases">
        <title>Microbes associate with the intestines of laboratory mice.</title>
        <authorList>
            <person name="Navarre W."/>
            <person name="Wong E."/>
        </authorList>
    </citation>
    <scope>NUCLEOTIDE SEQUENCE [LARGE SCALE GENOMIC DNA]</scope>
    <source>
        <strain evidence="7 8">NM82_D38</strain>
    </source>
</reference>